<keyword evidence="2" id="KW-1185">Reference proteome</keyword>
<name>A0ABQ4GTM9_9ACTN</name>
<reference evidence="1 2" key="1">
    <citation type="submission" date="2021-01" db="EMBL/GenBank/DDBJ databases">
        <title>Whole genome shotgun sequence of Microbispora siamensis NBRC 104113.</title>
        <authorList>
            <person name="Komaki H."/>
            <person name="Tamura T."/>
        </authorList>
    </citation>
    <scope>NUCLEOTIDE SEQUENCE [LARGE SCALE GENOMIC DNA]</scope>
    <source>
        <strain evidence="1 2">NBRC 104113</strain>
    </source>
</reference>
<protein>
    <submittedName>
        <fullName evidence="1">Uncharacterized protein</fullName>
    </submittedName>
</protein>
<evidence type="ECO:0000313" key="2">
    <source>
        <dbReference type="Proteomes" id="UP000660454"/>
    </source>
</evidence>
<evidence type="ECO:0000313" key="1">
    <source>
        <dbReference type="EMBL" id="GIH64798.1"/>
    </source>
</evidence>
<dbReference type="Proteomes" id="UP000660454">
    <property type="component" value="Unassembled WGS sequence"/>
</dbReference>
<sequence length="43" mass="5047">MWHGEFIGFARLDLMDAGMPFTVRIPKLSRQNRRSFHTRGSPE</sequence>
<organism evidence="1 2">
    <name type="scientific">Microbispora siamensis</name>
    <dbReference type="NCBI Taxonomy" id="564413"/>
    <lineage>
        <taxon>Bacteria</taxon>
        <taxon>Bacillati</taxon>
        <taxon>Actinomycetota</taxon>
        <taxon>Actinomycetes</taxon>
        <taxon>Streptosporangiales</taxon>
        <taxon>Streptosporangiaceae</taxon>
        <taxon>Microbispora</taxon>
    </lineage>
</organism>
<proteinExistence type="predicted"/>
<accession>A0ABQ4GTM9</accession>
<dbReference type="EMBL" id="BOOF01000034">
    <property type="protein sequence ID" value="GIH64798.1"/>
    <property type="molecule type" value="Genomic_DNA"/>
</dbReference>
<gene>
    <name evidence="1" type="ORF">Msi02_56150</name>
</gene>
<comment type="caution">
    <text evidence="1">The sequence shown here is derived from an EMBL/GenBank/DDBJ whole genome shotgun (WGS) entry which is preliminary data.</text>
</comment>